<dbReference type="GO" id="GO:0000719">
    <property type="term" value="P:photoreactive repair"/>
    <property type="evidence" value="ECO:0007669"/>
    <property type="project" value="UniProtKB-ARBA"/>
</dbReference>
<dbReference type="PROSITE" id="PS00691">
    <property type="entry name" value="DNA_PHOTOLYASES_1_2"/>
    <property type="match status" value="1"/>
</dbReference>
<dbReference type="PROSITE" id="PS51645">
    <property type="entry name" value="PHR_CRY_ALPHA_BETA"/>
    <property type="match status" value="1"/>
</dbReference>
<evidence type="ECO:0000256" key="3">
    <source>
        <dbReference type="ARBA" id="ARBA00014046"/>
    </source>
</evidence>
<dbReference type="Gene3D" id="3.40.50.620">
    <property type="entry name" value="HUPs"/>
    <property type="match status" value="1"/>
</dbReference>
<feature type="binding site" evidence="8">
    <location>
        <begin position="275"/>
        <end position="282"/>
    </location>
    <ligand>
        <name>FAD</name>
        <dbReference type="ChEBI" id="CHEBI:57692"/>
    </ligand>
</feature>
<dbReference type="Pfam" id="PF00875">
    <property type="entry name" value="DNA_photolyase"/>
    <property type="match status" value="1"/>
</dbReference>
<feature type="site" description="Electron transfer via tryptophanyl radical" evidence="9">
    <location>
        <position position="359"/>
    </location>
</feature>
<dbReference type="EMBL" id="CP001100">
    <property type="protein sequence ID" value="ACF14868.1"/>
    <property type="molecule type" value="Genomic_DNA"/>
</dbReference>
<sequence>MNRIIVWHRRDLRIFDHSALAEAAKFADEIIPIFILDDDILLRREDFSPACVGFMLESLEALALSYANIGGKLIVRRGQVLEVLKSLVGETRAQAIYFNEDYEPFAKMRDQAVQSEFEKLGVRVKAFTDQVCFHPQRVLKDNGQPYTVFTPYQKKWLALSGNIPTPQPALTRISTPELPSIPLPKTSDIRKKFSVQPIVQGGEPKGLKRLRAFLSQNIYHYKELRDFPATNATSLLSADLRFGTLSIRHVFHESMRLVPQASEPAREGIQTFISELIWREFYFQILDHFPHVEKHSFKPEFENLKWENNEVFFEAWKNGQTGYPIVDAAMRALRQTGWMHNRLRMIVASFLTKDLLIDWRWGELYFMQHLIDGDLAANNGGWQWSASTGTDAQPYFRIFNPVLQSQKFDPKGEFIRKYVPELQAVPVRYIHFPAEILRKSPLLAREIGVALGKDYPHPIVEHKVQREKALRLYKAMP</sequence>
<evidence type="ECO:0000259" key="11">
    <source>
        <dbReference type="PROSITE" id="PS51645"/>
    </source>
</evidence>
<dbReference type="InterPro" id="IPR036155">
    <property type="entry name" value="Crypto/Photolyase_N_sf"/>
</dbReference>
<evidence type="ECO:0000256" key="5">
    <source>
        <dbReference type="ARBA" id="ARBA00022827"/>
    </source>
</evidence>
<feature type="binding site" evidence="8">
    <location>
        <position position="272"/>
    </location>
    <ligand>
        <name>FAD</name>
        <dbReference type="ChEBI" id="CHEBI:57692"/>
    </ligand>
</feature>
<dbReference type="FunFam" id="1.10.579.10:FF:000003">
    <property type="entry name" value="Deoxyribodipyrimidine photo-lyase"/>
    <property type="match status" value="1"/>
</dbReference>
<dbReference type="PRINTS" id="PR00147">
    <property type="entry name" value="DNAPHOTLYASE"/>
</dbReference>
<dbReference type="Gene3D" id="1.25.40.80">
    <property type="match status" value="1"/>
</dbReference>
<dbReference type="SUPFAM" id="SSF48173">
    <property type="entry name" value="Cryptochrome/photolyase FAD-binding domain"/>
    <property type="match status" value="1"/>
</dbReference>
<dbReference type="InterPro" id="IPR036134">
    <property type="entry name" value="Crypto/Photolyase_FAD-like_sf"/>
</dbReference>
<protein>
    <recommendedName>
        <fullName evidence="3">Deoxyribodipyrimidine photo-lyase</fullName>
        <ecNumber evidence="2">4.1.99.3</ecNumber>
    </recommendedName>
</protein>
<dbReference type="RefSeq" id="WP_012500950.1">
    <property type="nucleotide sequence ID" value="NC_011026.1"/>
</dbReference>
<feature type="site" description="Electron transfer via tryptophanyl radical" evidence="9">
    <location>
        <position position="382"/>
    </location>
</feature>
<evidence type="ECO:0000256" key="6">
    <source>
        <dbReference type="ARBA" id="ARBA00022991"/>
    </source>
</evidence>
<dbReference type="GO" id="GO:0009416">
    <property type="term" value="P:response to light stimulus"/>
    <property type="evidence" value="ECO:0007669"/>
    <property type="project" value="TreeGrafter"/>
</dbReference>
<evidence type="ECO:0000313" key="12">
    <source>
        <dbReference type="EMBL" id="ACF14868.1"/>
    </source>
</evidence>
<dbReference type="PANTHER" id="PTHR11455:SF9">
    <property type="entry name" value="CRYPTOCHROME CIRCADIAN CLOCK 5 ISOFORM X1"/>
    <property type="match status" value="1"/>
</dbReference>
<keyword evidence="4 8" id="KW-0285">Flavoprotein</keyword>
<dbReference type="GO" id="GO:0071949">
    <property type="term" value="F:FAD binding"/>
    <property type="evidence" value="ECO:0007669"/>
    <property type="project" value="TreeGrafter"/>
</dbReference>
<dbReference type="GO" id="GO:0003904">
    <property type="term" value="F:deoxyribodipyrimidine photo-lyase activity"/>
    <property type="evidence" value="ECO:0007669"/>
    <property type="project" value="UniProtKB-EC"/>
</dbReference>
<dbReference type="KEGG" id="cts:Ctha_2419"/>
<evidence type="ECO:0000256" key="9">
    <source>
        <dbReference type="PIRSR" id="PIRSR602081-2"/>
    </source>
</evidence>
<comment type="catalytic activity">
    <reaction evidence="7">
        <text>cyclobutadipyrimidine (in DNA) = 2 pyrimidine residues (in DNA).</text>
        <dbReference type="EC" id="4.1.99.3"/>
    </reaction>
</comment>
<evidence type="ECO:0000313" key="13">
    <source>
        <dbReference type="Proteomes" id="UP000001208"/>
    </source>
</evidence>
<name>B3QX58_CHLT3</name>
<evidence type="ECO:0000256" key="8">
    <source>
        <dbReference type="PIRSR" id="PIRSR602081-1"/>
    </source>
</evidence>
<dbReference type="GO" id="GO:0003677">
    <property type="term" value="F:DNA binding"/>
    <property type="evidence" value="ECO:0007669"/>
    <property type="project" value="TreeGrafter"/>
</dbReference>
<keyword evidence="13" id="KW-1185">Reference proteome</keyword>
<dbReference type="HOGENOM" id="CLU_010348_2_2_10"/>
<dbReference type="eggNOG" id="COG0415">
    <property type="taxonomic scope" value="Bacteria"/>
</dbReference>
<keyword evidence="6 10" id="KW-0157">Chromophore</keyword>
<dbReference type="SUPFAM" id="SSF52425">
    <property type="entry name" value="Cryptochrome/photolyase, N-terminal domain"/>
    <property type="match status" value="1"/>
</dbReference>
<dbReference type="InterPro" id="IPR014729">
    <property type="entry name" value="Rossmann-like_a/b/a_fold"/>
</dbReference>
<evidence type="ECO:0000256" key="1">
    <source>
        <dbReference type="ARBA" id="ARBA00001932"/>
    </source>
</evidence>
<comment type="cofactor">
    <cofactor evidence="8">
        <name>FAD</name>
        <dbReference type="ChEBI" id="CHEBI:57692"/>
    </cofactor>
    <text evidence="8">Binds 1 FAD per subunit.</text>
</comment>
<feature type="binding site" evidence="8">
    <location>
        <position position="221"/>
    </location>
    <ligand>
        <name>FAD</name>
        <dbReference type="ChEBI" id="CHEBI:57692"/>
    </ligand>
</feature>
<dbReference type="Proteomes" id="UP000001208">
    <property type="component" value="Chromosome"/>
</dbReference>
<keyword evidence="12" id="KW-0456">Lyase</keyword>
<accession>B3QX58</accession>
<gene>
    <name evidence="12" type="ordered locus">Ctha_2419</name>
</gene>
<proteinExistence type="inferred from homology"/>
<evidence type="ECO:0000256" key="2">
    <source>
        <dbReference type="ARBA" id="ARBA00013149"/>
    </source>
</evidence>
<feature type="domain" description="Photolyase/cryptochrome alpha/beta" evidence="11">
    <location>
        <begin position="2"/>
        <end position="132"/>
    </location>
</feature>
<dbReference type="PANTHER" id="PTHR11455">
    <property type="entry name" value="CRYPTOCHROME"/>
    <property type="match status" value="1"/>
</dbReference>
<dbReference type="InterPro" id="IPR018394">
    <property type="entry name" value="DNA_photolyase_1_CS_C"/>
</dbReference>
<feature type="binding site" evidence="8">
    <location>
        <begin position="372"/>
        <end position="374"/>
    </location>
    <ligand>
        <name>FAD</name>
        <dbReference type="ChEBI" id="CHEBI:57692"/>
    </ligand>
</feature>
<dbReference type="InterPro" id="IPR005101">
    <property type="entry name" value="Cryptochr/Photolyase_FAD-bd"/>
</dbReference>
<dbReference type="PROSITE" id="PS00394">
    <property type="entry name" value="DNA_PHOTOLYASES_1_1"/>
    <property type="match status" value="1"/>
</dbReference>
<keyword evidence="5 8" id="KW-0274">FAD</keyword>
<evidence type="ECO:0000256" key="4">
    <source>
        <dbReference type="ARBA" id="ARBA00022630"/>
    </source>
</evidence>
<dbReference type="STRING" id="517418.Ctha_2419"/>
<comment type="cofactor">
    <cofactor evidence="1">
        <name>(6R)-5,10-methylene-5,6,7,8-tetrahydrofolate</name>
        <dbReference type="ChEBI" id="CHEBI:15636"/>
    </cofactor>
</comment>
<comment type="similarity">
    <text evidence="10">Belongs to the DNA photolyase family.</text>
</comment>
<dbReference type="EC" id="4.1.99.3" evidence="2"/>
<feature type="binding site" evidence="8">
    <location>
        <begin position="233"/>
        <end position="237"/>
    </location>
    <ligand>
        <name>FAD</name>
        <dbReference type="ChEBI" id="CHEBI:57692"/>
    </ligand>
</feature>
<evidence type="ECO:0000256" key="7">
    <source>
        <dbReference type="ARBA" id="ARBA00033999"/>
    </source>
</evidence>
<dbReference type="InterPro" id="IPR002081">
    <property type="entry name" value="Cryptochrome/DNA_photolyase_1"/>
</dbReference>
<evidence type="ECO:0000256" key="10">
    <source>
        <dbReference type="RuleBase" id="RU004182"/>
    </source>
</evidence>
<dbReference type="Pfam" id="PF03441">
    <property type="entry name" value="FAD_binding_7"/>
    <property type="match status" value="1"/>
</dbReference>
<dbReference type="InterPro" id="IPR006050">
    <property type="entry name" value="DNA_photolyase_N"/>
</dbReference>
<dbReference type="AlphaFoldDB" id="B3QX58"/>
<feature type="site" description="Electron transfer via tryptophanyl radical" evidence="9">
    <location>
        <position position="306"/>
    </location>
</feature>
<dbReference type="OrthoDB" id="9772484at2"/>
<organism evidence="12 13">
    <name type="scientific">Chloroherpeton thalassium (strain ATCC 35110 / GB-78)</name>
    <dbReference type="NCBI Taxonomy" id="517418"/>
    <lineage>
        <taxon>Bacteria</taxon>
        <taxon>Pseudomonadati</taxon>
        <taxon>Chlorobiota</taxon>
        <taxon>Chlorobiia</taxon>
        <taxon>Chlorobiales</taxon>
        <taxon>Chloroherpetonaceae</taxon>
        <taxon>Chloroherpeton</taxon>
    </lineage>
</organism>
<dbReference type="Gene3D" id="1.10.579.10">
    <property type="entry name" value="DNA Cyclobutane Dipyrimidine Photolyase, subunit A, domain 3"/>
    <property type="match status" value="1"/>
</dbReference>
<reference evidence="12 13" key="1">
    <citation type="submission" date="2008-06" db="EMBL/GenBank/DDBJ databases">
        <title>Complete sequence of Chloroherpeton thalassium ATCC 35110.</title>
        <authorList>
            <consortium name="US DOE Joint Genome Institute"/>
            <person name="Lucas S."/>
            <person name="Copeland A."/>
            <person name="Lapidus A."/>
            <person name="Glavina del Rio T."/>
            <person name="Dalin E."/>
            <person name="Tice H."/>
            <person name="Bruce D."/>
            <person name="Goodwin L."/>
            <person name="Pitluck S."/>
            <person name="Schmutz J."/>
            <person name="Larimer F."/>
            <person name="Land M."/>
            <person name="Hauser L."/>
            <person name="Kyrpides N."/>
            <person name="Mikhailova N."/>
            <person name="Liu Z."/>
            <person name="Li T."/>
            <person name="Zhao F."/>
            <person name="Overmann J."/>
            <person name="Bryant D.A."/>
            <person name="Richardson P."/>
        </authorList>
    </citation>
    <scope>NUCLEOTIDE SEQUENCE [LARGE SCALE GENOMIC DNA]</scope>
    <source>
        <strain evidence="13">ATCC 35110 / GB-78</strain>
    </source>
</reference>